<feature type="transmembrane region" description="Helical" evidence="12">
    <location>
        <begin position="103"/>
        <end position="120"/>
    </location>
</feature>
<proteinExistence type="inferred from homology"/>
<dbReference type="SUPFAM" id="SSF103481">
    <property type="entry name" value="Multidrug resistance efflux transporter EmrE"/>
    <property type="match status" value="1"/>
</dbReference>
<dbReference type="InterPro" id="IPR000620">
    <property type="entry name" value="EamA_dom"/>
</dbReference>
<feature type="transmembrane region" description="Helical" evidence="12">
    <location>
        <begin position="77"/>
        <end position="97"/>
    </location>
</feature>
<evidence type="ECO:0000256" key="7">
    <source>
        <dbReference type="ARBA" id="ARBA00022692"/>
    </source>
</evidence>
<evidence type="ECO:0000256" key="11">
    <source>
        <dbReference type="ARBA" id="ARBA00023136"/>
    </source>
</evidence>
<keyword evidence="8" id="KW-0448">Lipopolysaccharide biosynthesis</keyword>
<evidence type="ECO:0000256" key="3">
    <source>
        <dbReference type="ARBA" id="ARBA00022475"/>
    </source>
</evidence>
<keyword evidence="7 12" id="KW-0812">Transmembrane</keyword>
<dbReference type="Gene3D" id="1.10.3730.20">
    <property type="match status" value="1"/>
</dbReference>
<evidence type="ECO:0000313" key="15">
    <source>
        <dbReference type="Proteomes" id="UP000198386"/>
    </source>
</evidence>
<dbReference type="PANTHER" id="PTHR30561:SF9">
    <property type="entry name" value="4-AMINO-4-DEOXY-L-ARABINOSE-PHOSPHOUNDECAPRENOL FLIPPASE SUBUNIT ARNF-RELATED"/>
    <property type="match status" value="1"/>
</dbReference>
<evidence type="ECO:0000313" key="14">
    <source>
        <dbReference type="EMBL" id="SNS91178.1"/>
    </source>
</evidence>
<evidence type="ECO:0000259" key="13">
    <source>
        <dbReference type="Pfam" id="PF00892"/>
    </source>
</evidence>
<dbReference type="RefSeq" id="WP_089405908.1">
    <property type="nucleotide sequence ID" value="NZ_FZOH01000010.1"/>
</dbReference>
<dbReference type="AlphaFoldDB" id="A0A239ID64"/>
<keyword evidence="11 12" id="KW-0472">Membrane</keyword>
<feature type="transmembrane region" description="Helical" evidence="12">
    <location>
        <begin position="43"/>
        <end position="70"/>
    </location>
</feature>
<organism evidence="14 15">
    <name type="scientific">Geodermatophilus saharensis</name>
    <dbReference type="NCBI Taxonomy" id="1137994"/>
    <lineage>
        <taxon>Bacteria</taxon>
        <taxon>Bacillati</taxon>
        <taxon>Actinomycetota</taxon>
        <taxon>Actinomycetes</taxon>
        <taxon>Geodermatophilales</taxon>
        <taxon>Geodermatophilaceae</taxon>
        <taxon>Geodermatophilus</taxon>
    </lineage>
</organism>
<dbReference type="GO" id="GO:0009103">
    <property type="term" value="P:lipopolysaccharide biosynthetic process"/>
    <property type="evidence" value="ECO:0007669"/>
    <property type="project" value="UniProtKB-KW"/>
</dbReference>
<accession>A0A239ID64</accession>
<gene>
    <name evidence="14" type="ORF">SAMN04488107_4281</name>
</gene>
<sequence length="129" mass="13485">MTPASFGLVLIGVLLNAGAQLLIKAGTNALGTLVSPDGPVQTVFRIVFQPYILGGLLSYVVSVAVWIVVLSRVPVSVAYPMLSIGYVVNAVLGYLLFREELGVLKIVGILVIILGVILVARPTSAAVVQ</sequence>
<comment type="subcellular location">
    <subcellularLocation>
        <location evidence="1">Cell membrane</location>
        <topology evidence="1">Multi-pass membrane protein</topology>
    </subcellularLocation>
</comment>
<evidence type="ECO:0000256" key="6">
    <source>
        <dbReference type="ARBA" id="ARBA00022556"/>
    </source>
</evidence>
<evidence type="ECO:0000256" key="10">
    <source>
        <dbReference type="ARBA" id="ARBA00023098"/>
    </source>
</evidence>
<keyword evidence="3" id="KW-1003">Cell membrane</keyword>
<keyword evidence="10" id="KW-0443">Lipid metabolism</keyword>
<evidence type="ECO:0000256" key="12">
    <source>
        <dbReference type="SAM" id="Phobius"/>
    </source>
</evidence>
<evidence type="ECO:0000256" key="4">
    <source>
        <dbReference type="ARBA" id="ARBA00022516"/>
    </source>
</evidence>
<dbReference type="OrthoDB" id="5460103at2"/>
<evidence type="ECO:0000256" key="9">
    <source>
        <dbReference type="ARBA" id="ARBA00022989"/>
    </source>
</evidence>
<dbReference type="InterPro" id="IPR037185">
    <property type="entry name" value="EmrE-like"/>
</dbReference>
<feature type="domain" description="EamA" evidence="13">
    <location>
        <begin position="50"/>
        <end position="120"/>
    </location>
</feature>
<dbReference type="GO" id="GO:0022857">
    <property type="term" value="F:transmembrane transporter activity"/>
    <property type="evidence" value="ECO:0007669"/>
    <property type="project" value="InterPro"/>
</dbReference>
<evidence type="ECO:0000256" key="5">
    <source>
        <dbReference type="ARBA" id="ARBA00022519"/>
    </source>
</evidence>
<keyword evidence="4" id="KW-0444">Lipid biosynthesis</keyword>
<comment type="similarity">
    <text evidence="2">Belongs to the EamA transporter family.</text>
</comment>
<keyword evidence="15" id="KW-1185">Reference proteome</keyword>
<dbReference type="Proteomes" id="UP000198386">
    <property type="component" value="Unassembled WGS sequence"/>
</dbReference>
<evidence type="ECO:0000256" key="1">
    <source>
        <dbReference type="ARBA" id="ARBA00004651"/>
    </source>
</evidence>
<dbReference type="Pfam" id="PF00892">
    <property type="entry name" value="EamA"/>
    <property type="match status" value="1"/>
</dbReference>
<keyword evidence="5" id="KW-0997">Cell inner membrane</keyword>
<keyword evidence="6" id="KW-0441">Lipid A biosynthesis</keyword>
<dbReference type="GO" id="GO:0005886">
    <property type="term" value="C:plasma membrane"/>
    <property type="evidence" value="ECO:0007669"/>
    <property type="project" value="UniProtKB-SubCell"/>
</dbReference>
<name>A0A239ID64_9ACTN</name>
<dbReference type="EMBL" id="FZOH01000010">
    <property type="protein sequence ID" value="SNS91178.1"/>
    <property type="molecule type" value="Genomic_DNA"/>
</dbReference>
<protein>
    <submittedName>
        <fullName evidence="14">EamA-like transporter family protein</fullName>
    </submittedName>
</protein>
<dbReference type="PANTHER" id="PTHR30561">
    <property type="entry name" value="SMR FAMILY PROTON-DEPENDENT DRUG EFFLUX TRANSPORTER SUGE"/>
    <property type="match status" value="1"/>
</dbReference>
<evidence type="ECO:0000256" key="8">
    <source>
        <dbReference type="ARBA" id="ARBA00022985"/>
    </source>
</evidence>
<keyword evidence="9 12" id="KW-1133">Transmembrane helix</keyword>
<evidence type="ECO:0000256" key="2">
    <source>
        <dbReference type="ARBA" id="ARBA00007362"/>
    </source>
</evidence>
<dbReference type="InterPro" id="IPR000390">
    <property type="entry name" value="Small_drug/metabolite_transptr"/>
</dbReference>
<reference evidence="15" key="1">
    <citation type="submission" date="2017-06" db="EMBL/GenBank/DDBJ databases">
        <authorList>
            <person name="Varghese N."/>
            <person name="Submissions S."/>
        </authorList>
    </citation>
    <scope>NUCLEOTIDE SEQUENCE [LARGE SCALE GENOMIC DNA]</scope>
    <source>
        <strain evidence="15">DSM 45423</strain>
    </source>
</reference>